<dbReference type="Proteomes" id="UP000076078">
    <property type="component" value="Unassembled WGS sequence"/>
</dbReference>
<dbReference type="InterPro" id="IPR050955">
    <property type="entry name" value="Plant_Biomass_Hydrol_Est"/>
</dbReference>
<evidence type="ECO:0000256" key="3">
    <source>
        <dbReference type="SAM" id="SignalP"/>
    </source>
</evidence>
<dbReference type="OrthoDB" id="2152248at2759"/>
<protein>
    <recommendedName>
        <fullName evidence="6">Phospholipase/carboxylesterase/thioesterase domain-containing protein</fullName>
    </recommendedName>
</protein>
<dbReference type="PANTHER" id="PTHR43037:SF1">
    <property type="entry name" value="BLL1128 PROTEIN"/>
    <property type="match status" value="1"/>
</dbReference>
<keyword evidence="5" id="KW-1185">Reference proteome</keyword>
<feature type="chain" id="PRO_5007592904" description="Phospholipase/carboxylesterase/thioesterase domain-containing protein" evidence="3">
    <location>
        <begin position="19"/>
        <end position="327"/>
    </location>
</feature>
<dbReference type="InParanoid" id="A0A151Z722"/>
<organism evidence="4 5">
    <name type="scientific">Tieghemostelium lacteum</name>
    <name type="common">Slime mold</name>
    <name type="synonym">Dictyostelium lacteum</name>
    <dbReference type="NCBI Taxonomy" id="361077"/>
    <lineage>
        <taxon>Eukaryota</taxon>
        <taxon>Amoebozoa</taxon>
        <taxon>Evosea</taxon>
        <taxon>Eumycetozoa</taxon>
        <taxon>Dictyostelia</taxon>
        <taxon>Dictyosteliales</taxon>
        <taxon>Raperosteliaceae</taxon>
        <taxon>Tieghemostelium</taxon>
    </lineage>
</organism>
<dbReference type="SUPFAM" id="SSF53474">
    <property type="entry name" value="alpha/beta-Hydrolases"/>
    <property type="match status" value="1"/>
</dbReference>
<feature type="compositionally biased region" description="Low complexity" evidence="2">
    <location>
        <begin position="263"/>
        <end position="306"/>
    </location>
</feature>
<evidence type="ECO:0008006" key="6">
    <source>
        <dbReference type="Google" id="ProtNLM"/>
    </source>
</evidence>
<gene>
    <name evidence="4" type="ORF">DLAC_11785</name>
</gene>
<dbReference type="Gene3D" id="3.40.50.1820">
    <property type="entry name" value="alpha/beta hydrolase"/>
    <property type="match status" value="1"/>
</dbReference>
<keyword evidence="1 3" id="KW-0732">Signal</keyword>
<evidence type="ECO:0000256" key="2">
    <source>
        <dbReference type="SAM" id="MobiDB-lite"/>
    </source>
</evidence>
<evidence type="ECO:0000256" key="1">
    <source>
        <dbReference type="ARBA" id="ARBA00022729"/>
    </source>
</evidence>
<proteinExistence type="predicted"/>
<dbReference type="EMBL" id="LODT01000039">
    <property type="protein sequence ID" value="KYQ89759.1"/>
    <property type="molecule type" value="Genomic_DNA"/>
</dbReference>
<sequence>MKYTLVIIALILVGTSEALIHTKKTFNHTAWGDQTFYYEYLPQGYGNGTKFPALIFLHGAGENANGPCTLTTLTKVTQNGGTPPYYIQNNIWPLDLPFIVISPQAPWGHGVENVEIAVRIIKEAYTANADLNRIYITGLSQGGGAVWNFLAANVNNGLNVAAAVPICAAATPSSSSQYTTIASASVPIWTFHAWNDGSVNITTTTIAWVNGLNAAGLTPTIKFTNFSSGGHGIWQHVYETNKTVNVNNYIYSWLLGYSRGSTGSTTSTTGPATTVSTTSTTSTTGPASTTSTTGSGSTTSSSTTGSNCPAVEPQTVTMFGNCTCTCH</sequence>
<name>A0A151Z722_TIELA</name>
<dbReference type="InterPro" id="IPR029058">
    <property type="entry name" value="AB_hydrolase_fold"/>
</dbReference>
<reference evidence="4 5" key="1">
    <citation type="submission" date="2015-12" db="EMBL/GenBank/DDBJ databases">
        <title>Dictyostelia acquired genes for synthesis and detection of signals that induce cell-type specialization by lateral gene transfer from prokaryotes.</title>
        <authorList>
            <person name="Gloeckner G."/>
            <person name="Schaap P."/>
        </authorList>
    </citation>
    <scope>NUCLEOTIDE SEQUENCE [LARGE SCALE GENOMIC DNA]</scope>
    <source>
        <strain evidence="4 5">TK</strain>
    </source>
</reference>
<dbReference type="AlphaFoldDB" id="A0A151Z722"/>
<evidence type="ECO:0000313" key="4">
    <source>
        <dbReference type="EMBL" id="KYQ89759.1"/>
    </source>
</evidence>
<feature type="signal peptide" evidence="3">
    <location>
        <begin position="1"/>
        <end position="18"/>
    </location>
</feature>
<accession>A0A151Z722</accession>
<feature type="region of interest" description="Disordered" evidence="2">
    <location>
        <begin position="263"/>
        <end position="310"/>
    </location>
</feature>
<comment type="caution">
    <text evidence="4">The sequence shown here is derived from an EMBL/GenBank/DDBJ whole genome shotgun (WGS) entry which is preliminary data.</text>
</comment>
<dbReference type="PANTHER" id="PTHR43037">
    <property type="entry name" value="UNNAMED PRODUCT-RELATED"/>
    <property type="match status" value="1"/>
</dbReference>
<evidence type="ECO:0000313" key="5">
    <source>
        <dbReference type="Proteomes" id="UP000076078"/>
    </source>
</evidence>